<dbReference type="EMBL" id="JAUKUD010000004">
    <property type="protein sequence ID" value="KAK0746470.1"/>
    <property type="molecule type" value="Genomic_DNA"/>
</dbReference>
<dbReference type="Gene3D" id="1.10.1040.10">
    <property type="entry name" value="N-(1-d-carboxylethyl)-l-norvaline Dehydrogenase, domain 2"/>
    <property type="match status" value="1"/>
</dbReference>
<dbReference type="SUPFAM" id="SSF48179">
    <property type="entry name" value="6-phosphogluconate dehydrogenase C-terminal domain-like"/>
    <property type="match status" value="1"/>
</dbReference>
<sequence length="342" mass="35207">MRPVALTATTALRSQGRRGFSSTARRLDTYAFIGLGQMGYEMARNLQSKLSPTDTIRLYDINPSAAERLTNEMTTNHAGGAKPSIATSAAEAAHDATTILTCLPEPAHVLATYTSILSSPLPPLPVSRLLIDHSTIDPSTSRRVAALAAPADATFIDAPMSGGVIGAAAGTLTFMVGCPATAPLLAARLAPVLGKMGARVLPCGPQGAGLAAKLANNYLLAVQNVAVCEAMRLGVASGLDARVLAGVINSSTGRCWASEVNNPVPRVVEGAPAGRGYKGGFGIGLMRKDLALARVAAAEVGVGLVLGERVGEVYEEAEGREGGGDFSVVYKWLEGRDGGKGE</sequence>
<keyword evidence="12" id="KW-1185">Reference proteome</keyword>
<feature type="active site" evidence="8">
    <location>
        <position position="213"/>
    </location>
</feature>
<evidence type="ECO:0000256" key="2">
    <source>
        <dbReference type="ARBA" id="ARBA00006013"/>
    </source>
</evidence>
<evidence type="ECO:0000256" key="5">
    <source>
        <dbReference type="ARBA" id="ARBA00023002"/>
    </source>
</evidence>
<comment type="similarity">
    <text evidence="2">Belongs to the HIBADH-related family. 3-hydroxyisobutyrate dehydrogenase subfamily.</text>
</comment>
<dbReference type="InterPro" id="IPR002204">
    <property type="entry name" value="3-OH-isobutyrate_DH-rel_CS"/>
</dbReference>
<evidence type="ECO:0000256" key="8">
    <source>
        <dbReference type="PIRSR" id="PIRSR000103-1"/>
    </source>
</evidence>
<evidence type="ECO:0000259" key="9">
    <source>
        <dbReference type="Pfam" id="PF03446"/>
    </source>
</evidence>
<evidence type="ECO:0000256" key="1">
    <source>
        <dbReference type="ARBA" id="ARBA00005109"/>
    </source>
</evidence>
<dbReference type="PANTHER" id="PTHR22981">
    <property type="entry name" value="3-HYDROXYISOBUTYRATE DEHYDROGENASE-RELATED"/>
    <property type="match status" value="1"/>
</dbReference>
<dbReference type="GO" id="GO:0051287">
    <property type="term" value="F:NAD binding"/>
    <property type="evidence" value="ECO:0007669"/>
    <property type="project" value="InterPro"/>
</dbReference>
<dbReference type="AlphaFoldDB" id="A0AA40EVS0"/>
<dbReference type="GO" id="GO:0008442">
    <property type="term" value="F:3-hydroxyisobutyrate dehydrogenase activity"/>
    <property type="evidence" value="ECO:0007669"/>
    <property type="project" value="UniProtKB-EC"/>
</dbReference>
<evidence type="ECO:0000313" key="12">
    <source>
        <dbReference type="Proteomes" id="UP001172155"/>
    </source>
</evidence>
<dbReference type="EC" id="1.1.1.31" evidence="3"/>
<dbReference type="InterPro" id="IPR015815">
    <property type="entry name" value="HIBADH-related"/>
</dbReference>
<feature type="domain" description="6-phosphogluconate dehydrogenase NADP-binding" evidence="9">
    <location>
        <begin position="30"/>
        <end position="203"/>
    </location>
</feature>
<feature type="domain" description="3-hydroxyisobutyrate dehydrogenase-like NAD-binding" evidence="10">
    <location>
        <begin position="207"/>
        <end position="332"/>
    </location>
</feature>
<dbReference type="GO" id="GO:0050661">
    <property type="term" value="F:NADP binding"/>
    <property type="evidence" value="ECO:0007669"/>
    <property type="project" value="InterPro"/>
</dbReference>
<evidence type="ECO:0000256" key="6">
    <source>
        <dbReference type="ARBA" id="ARBA00023027"/>
    </source>
</evidence>
<reference evidence="11" key="1">
    <citation type="submission" date="2023-06" db="EMBL/GenBank/DDBJ databases">
        <title>Genome-scale phylogeny and comparative genomics of the fungal order Sordariales.</title>
        <authorList>
            <consortium name="Lawrence Berkeley National Laboratory"/>
            <person name="Hensen N."/>
            <person name="Bonometti L."/>
            <person name="Westerberg I."/>
            <person name="Brannstrom I.O."/>
            <person name="Guillou S."/>
            <person name="Cros-Aarteil S."/>
            <person name="Calhoun S."/>
            <person name="Haridas S."/>
            <person name="Kuo A."/>
            <person name="Mondo S."/>
            <person name="Pangilinan J."/>
            <person name="Riley R."/>
            <person name="LaButti K."/>
            <person name="Andreopoulos B."/>
            <person name="Lipzen A."/>
            <person name="Chen C."/>
            <person name="Yanf M."/>
            <person name="Daum C."/>
            <person name="Ng V."/>
            <person name="Clum A."/>
            <person name="Steindorff A."/>
            <person name="Ohm R."/>
            <person name="Martin F."/>
            <person name="Silar P."/>
            <person name="Natvig D."/>
            <person name="Lalanne C."/>
            <person name="Gautier V."/>
            <person name="Ament-velasquez S.L."/>
            <person name="Kruys A."/>
            <person name="Hutchinson M.I."/>
            <person name="Powell A.J."/>
            <person name="Barry K."/>
            <person name="Miller A.N."/>
            <person name="Grigoriev I.V."/>
            <person name="Debuchy R."/>
            <person name="Gladieux P."/>
            <person name="Thoren M.H."/>
            <person name="Johannesson H."/>
        </authorList>
    </citation>
    <scope>NUCLEOTIDE SEQUENCE</scope>
    <source>
        <strain evidence="11">SMH3187-1</strain>
    </source>
</reference>
<protein>
    <recommendedName>
        <fullName evidence="3">3-hydroxyisobutyrate dehydrogenase</fullName>
        <ecNumber evidence="3">1.1.1.31</ecNumber>
    </recommendedName>
</protein>
<dbReference type="InterPro" id="IPR013328">
    <property type="entry name" value="6PGD_dom2"/>
</dbReference>
<dbReference type="Pfam" id="PF14833">
    <property type="entry name" value="NAD_binding_11"/>
    <property type="match status" value="1"/>
</dbReference>
<evidence type="ECO:0000256" key="3">
    <source>
        <dbReference type="ARBA" id="ARBA00012991"/>
    </source>
</evidence>
<dbReference type="GO" id="GO:0006574">
    <property type="term" value="P:L-valine catabolic process"/>
    <property type="evidence" value="ECO:0007669"/>
    <property type="project" value="TreeGrafter"/>
</dbReference>
<proteinExistence type="inferred from homology"/>
<dbReference type="SUPFAM" id="SSF51735">
    <property type="entry name" value="NAD(P)-binding Rossmann-fold domains"/>
    <property type="match status" value="1"/>
</dbReference>
<dbReference type="InterPro" id="IPR029154">
    <property type="entry name" value="HIBADH-like_NADP-bd"/>
</dbReference>
<dbReference type="PANTHER" id="PTHR22981:SF7">
    <property type="entry name" value="3-HYDROXYISOBUTYRATE DEHYDROGENASE, MITOCHONDRIAL"/>
    <property type="match status" value="1"/>
</dbReference>
<dbReference type="PIRSF" id="PIRSF000103">
    <property type="entry name" value="HIBADH"/>
    <property type="match status" value="1"/>
</dbReference>
<dbReference type="GO" id="GO:0005739">
    <property type="term" value="C:mitochondrion"/>
    <property type="evidence" value="ECO:0007669"/>
    <property type="project" value="TreeGrafter"/>
</dbReference>
<dbReference type="Gene3D" id="3.40.50.720">
    <property type="entry name" value="NAD(P)-binding Rossmann-like Domain"/>
    <property type="match status" value="1"/>
</dbReference>
<accession>A0AA40EVS0</accession>
<comment type="catalytic activity">
    <reaction evidence="7">
        <text>3-hydroxy-2-methylpropanoate + NAD(+) = 2-methyl-3-oxopropanoate + NADH + H(+)</text>
        <dbReference type="Rhea" id="RHEA:17681"/>
        <dbReference type="ChEBI" id="CHEBI:11805"/>
        <dbReference type="ChEBI" id="CHEBI:15378"/>
        <dbReference type="ChEBI" id="CHEBI:57540"/>
        <dbReference type="ChEBI" id="CHEBI:57700"/>
        <dbReference type="ChEBI" id="CHEBI:57945"/>
        <dbReference type="EC" id="1.1.1.31"/>
    </reaction>
</comment>
<evidence type="ECO:0000259" key="10">
    <source>
        <dbReference type="Pfam" id="PF14833"/>
    </source>
</evidence>
<evidence type="ECO:0000313" key="11">
    <source>
        <dbReference type="EMBL" id="KAK0746470.1"/>
    </source>
</evidence>
<dbReference type="InterPro" id="IPR036291">
    <property type="entry name" value="NAD(P)-bd_dom_sf"/>
</dbReference>
<gene>
    <name evidence="11" type="ORF">B0T18DRAFT_152814</name>
</gene>
<keyword evidence="6" id="KW-0520">NAD</keyword>
<dbReference type="Proteomes" id="UP001172155">
    <property type="component" value="Unassembled WGS sequence"/>
</dbReference>
<evidence type="ECO:0000256" key="4">
    <source>
        <dbReference type="ARBA" id="ARBA00022456"/>
    </source>
</evidence>
<dbReference type="FunFam" id="1.10.1040.10:FF:000006">
    <property type="entry name" value="3-hydroxyisobutyrate dehydrogenase"/>
    <property type="match status" value="1"/>
</dbReference>
<dbReference type="InterPro" id="IPR008927">
    <property type="entry name" value="6-PGluconate_DH-like_C_sf"/>
</dbReference>
<dbReference type="Pfam" id="PF03446">
    <property type="entry name" value="NAD_binding_2"/>
    <property type="match status" value="1"/>
</dbReference>
<name>A0AA40EVS0_9PEZI</name>
<evidence type="ECO:0000256" key="7">
    <source>
        <dbReference type="ARBA" id="ARBA00049197"/>
    </source>
</evidence>
<keyword evidence="5" id="KW-0560">Oxidoreductase</keyword>
<dbReference type="PROSITE" id="PS00895">
    <property type="entry name" value="3_HYDROXYISOBUT_DH"/>
    <property type="match status" value="1"/>
</dbReference>
<dbReference type="InterPro" id="IPR006115">
    <property type="entry name" value="6PGDH_NADP-bd"/>
</dbReference>
<comment type="caution">
    <text evidence="11">The sequence shown here is derived from an EMBL/GenBank/DDBJ whole genome shotgun (WGS) entry which is preliminary data.</text>
</comment>
<keyword evidence="4" id="KW-0101">Branched-chain amino acid catabolism</keyword>
<comment type="pathway">
    <text evidence="1">Amino-acid degradation; L-valine degradation.</text>
</comment>
<organism evidence="11 12">
    <name type="scientific">Schizothecium vesticola</name>
    <dbReference type="NCBI Taxonomy" id="314040"/>
    <lineage>
        <taxon>Eukaryota</taxon>
        <taxon>Fungi</taxon>
        <taxon>Dikarya</taxon>
        <taxon>Ascomycota</taxon>
        <taxon>Pezizomycotina</taxon>
        <taxon>Sordariomycetes</taxon>
        <taxon>Sordariomycetidae</taxon>
        <taxon>Sordariales</taxon>
        <taxon>Schizotheciaceae</taxon>
        <taxon>Schizothecium</taxon>
    </lineage>
</organism>